<name>A0A1X4NEG8_9RHOB</name>
<dbReference type="EMBL" id="JFKC01000027">
    <property type="protein sequence ID" value="OSQ45268.1"/>
    <property type="molecule type" value="Genomic_DNA"/>
</dbReference>
<reference evidence="1 2" key="1">
    <citation type="submission" date="2014-03" db="EMBL/GenBank/DDBJ databases">
        <title>The draft genome sequence of Marivita geojedonensis KCTC 23882.</title>
        <authorList>
            <person name="Lai Q."/>
            <person name="Shao Z."/>
        </authorList>
    </citation>
    <scope>NUCLEOTIDE SEQUENCE [LARGE SCALE GENOMIC DNA]</scope>
    <source>
        <strain evidence="1 2">DPG-138</strain>
    </source>
</reference>
<proteinExistence type="predicted"/>
<evidence type="ECO:0000313" key="2">
    <source>
        <dbReference type="Proteomes" id="UP000193926"/>
    </source>
</evidence>
<protein>
    <submittedName>
        <fullName evidence="1">Uncharacterized protein</fullName>
    </submittedName>
</protein>
<comment type="caution">
    <text evidence="1">The sequence shown here is derived from an EMBL/GenBank/DDBJ whole genome shotgun (WGS) entry which is preliminary data.</text>
</comment>
<dbReference type="Proteomes" id="UP000193926">
    <property type="component" value="Unassembled WGS sequence"/>
</dbReference>
<dbReference type="AlphaFoldDB" id="A0A1X4NEG8"/>
<evidence type="ECO:0000313" key="1">
    <source>
        <dbReference type="EMBL" id="OSQ45268.1"/>
    </source>
</evidence>
<gene>
    <name evidence="1" type="ORF">MGEO_18275</name>
</gene>
<keyword evidence="2" id="KW-1185">Reference proteome</keyword>
<accession>A0A1X4NEG8</accession>
<sequence length="110" mass="13213">MKTENIRFNGLVLSQEPTLASCRDSPFLMLLHRMMATMFRHLHHLQMMVTMFHHHHLLLLHHRLQMMATMLLRHRMTMSLHPPETAVMMTLRRHLDLYRTTMMVHVVKGH</sequence>
<organism evidence="1 2">
    <name type="scientific">Marivita geojedonensis</name>
    <dbReference type="NCBI Taxonomy" id="1123756"/>
    <lineage>
        <taxon>Bacteria</taxon>
        <taxon>Pseudomonadati</taxon>
        <taxon>Pseudomonadota</taxon>
        <taxon>Alphaproteobacteria</taxon>
        <taxon>Rhodobacterales</taxon>
        <taxon>Roseobacteraceae</taxon>
        <taxon>Marivita</taxon>
    </lineage>
</organism>